<protein>
    <submittedName>
        <fullName evidence="1">Uncharacterized protein</fullName>
    </submittedName>
</protein>
<reference evidence="1 2" key="1">
    <citation type="submission" date="2018-11" db="EMBL/GenBank/DDBJ databases">
        <authorList>
            <consortium name="Pathogen Informatics"/>
        </authorList>
    </citation>
    <scope>NUCLEOTIDE SEQUENCE [LARGE SCALE GENOMIC DNA]</scope>
    <source>
        <strain>Denwood</strain>
        <strain evidence="2">Zambia</strain>
    </source>
</reference>
<dbReference type="AlphaFoldDB" id="A0A183Q4P9"/>
<organism evidence="1 2">
    <name type="scientific">Schistosoma mattheei</name>
    <dbReference type="NCBI Taxonomy" id="31246"/>
    <lineage>
        <taxon>Eukaryota</taxon>
        <taxon>Metazoa</taxon>
        <taxon>Spiralia</taxon>
        <taxon>Lophotrochozoa</taxon>
        <taxon>Platyhelminthes</taxon>
        <taxon>Trematoda</taxon>
        <taxon>Digenea</taxon>
        <taxon>Strigeidida</taxon>
        <taxon>Schistosomatoidea</taxon>
        <taxon>Schistosomatidae</taxon>
        <taxon>Schistosoma</taxon>
    </lineage>
</organism>
<evidence type="ECO:0000313" key="1">
    <source>
        <dbReference type="EMBL" id="VDP85212.1"/>
    </source>
</evidence>
<name>A0A183Q4P9_9TREM</name>
<accession>A0A183Q4P9</accession>
<dbReference type="Proteomes" id="UP000269396">
    <property type="component" value="Unassembled WGS sequence"/>
</dbReference>
<gene>
    <name evidence="1" type="ORF">SMTD_LOCUS21585</name>
</gene>
<evidence type="ECO:0000313" key="2">
    <source>
        <dbReference type="Proteomes" id="UP000269396"/>
    </source>
</evidence>
<sequence length="100" mass="11674">MFKESVIQKTGENEPRSKSQSYLTSLDRNLHRNIKFKLHRIKSLTNKESQSSINFDKLQKVPETIPHQNVSSFSPIMNTPNLQNETLEDEVELLRGLKRH</sequence>
<dbReference type="EMBL" id="UZAL01047773">
    <property type="protein sequence ID" value="VDP85212.1"/>
    <property type="molecule type" value="Genomic_DNA"/>
</dbReference>
<proteinExistence type="predicted"/>
<keyword evidence="2" id="KW-1185">Reference proteome</keyword>